<dbReference type="STRING" id="690417.IC63_04410"/>
<comment type="caution">
    <text evidence="3">The sequence shown here is derived from an EMBL/GenBank/DDBJ whole genome shotgun (WGS) entry which is preliminary data.</text>
</comment>
<keyword evidence="2" id="KW-0732">Signal</keyword>
<dbReference type="Pfam" id="PF05787">
    <property type="entry name" value="PhoX"/>
    <property type="match status" value="1"/>
</dbReference>
<dbReference type="OrthoDB" id="9801383at2"/>
<dbReference type="Proteomes" id="UP000029917">
    <property type="component" value="Unassembled WGS sequence"/>
</dbReference>
<dbReference type="EMBL" id="JRKS01000008">
    <property type="protein sequence ID" value="KGJ08642.1"/>
    <property type="molecule type" value="Genomic_DNA"/>
</dbReference>
<protein>
    <recommendedName>
        <fullName evidence="5">Alkaline phosphatase</fullName>
    </recommendedName>
</protein>
<name>A0A099FEZ0_9RHOB</name>
<evidence type="ECO:0000256" key="1">
    <source>
        <dbReference type="SAM" id="MobiDB-lite"/>
    </source>
</evidence>
<evidence type="ECO:0000256" key="2">
    <source>
        <dbReference type="SAM" id="SignalP"/>
    </source>
</evidence>
<dbReference type="RefSeq" id="WP_036717206.1">
    <property type="nucleotide sequence ID" value="NZ_JRKS01000008.1"/>
</dbReference>
<evidence type="ECO:0000313" key="4">
    <source>
        <dbReference type="Proteomes" id="UP000029917"/>
    </source>
</evidence>
<dbReference type="InterPro" id="IPR008557">
    <property type="entry name" value="PhoX"/>
</dbReference>
<reference evidence="3 4" key="2">
    <citation type="submission" date="2014-10" db="EMBL/GenBank/DDBJ databases">
        <title>Paracoccus sanguinis sp. nov., isolated from clinical specimens of New York State patients.</title>
        <authorList>
            <person name="Mingle L.A."/>
            <person name="Cole J.A."/>
            <person name="Lapierre P."/>
            <person name="Musser K.A."/>
        </authorList>
    </citation>
    <scope>NUCLEOTIDE SEQUENCE [LARGE SCALE GENOMIC DNA]</scope>
    <source>
        <strain evidence="3 4">HAMBI 3106</strain>
    </source>
</reference>
<feature type="region of interest" description="Disordered" evidence="1">
    <location>
        <begin position="359"/>
        <end position="393"/>
    </location>
</feature>
<feature type="chain" id="PRO_5001946249" description="Alkaline phosphatase" evidence="2">
    <location>
        <begin position="26"/>
        <end position="660"/>
    </location>
</feature>
<evidence type="ECO:0000313" key="3">
    <source>
        <dbReference type="EMBL" id="KGJ08642.1"/>
    </source>
</evidence>
<keyword evidence="4" id="KW-1185">Reference proteome</keyword>
<accession>A0A099FEZ0</accession>
<feature type="signal peptide" evidence="2">
    <location>
        <begin position="1"/>
        <end position="25"/>
    </location>
</feature>
<organism evidence="3 4">
    <name type="scientific">Paracoccus sphaerophysae</name>
    <dbReference type="NCBI Taxonomy" id="690417"/>
    <lineage>
        <taxon>Bacteria</taxon>
        <taxon>Pseudomonadati</taxon>
        <taxon>Pseudomonadota</taxon>
        <taxon>Alphaproteobacteria</taxon>
        <taxon>Rhodobacterales</taxon>
        <taxon>Paracoccaceae</taxon>
        <taxon>Paracoccus</taxon>
    </lineage>
</organism>
<dbReference type="PANTHER" id="PTHR35399:SF2">
    <property type="entry name" value="DUF839 DOMAIN-CONTAINING PROTEIN"/>
    <property type="match status" value="1"/>
</dbReference>
<reference evidence="3 4" key="1">
    <citation type="submission" date="2014-09" db="EMBL/GenBank/DDBJ databases">
        <authorList>
            <person name="McGinnis J.M."/>
            <person name="Wolfgang W.J."/>
        </authorList>
    </citation>
    <scope>NUCLEOTIDE SEQUENCE [LARGE SCALE GENOMIC DNA]</scope>
    <source>
        <strain evidence="3 4">HAMBI 3106</strain>
    </source>
</reference>
<sequence>MFIPSRLSILLGSAALVALPGLTMAADVTAVEFSSTPAPATDEAMLRPVTSSVAKVTYADGTTRDFPLTYNVIFKNTDAFDGKAAGQLYDVKGEPIKDPNGDLVIAETPDANSLLSVDGKPFLVTHYEYDWILGNGEEGRKAEGWHGRMPMSMTVAALAQGEDGKLTPTSVKPIDFSSVDGLWIPCAGGPTPWGTHLGSEEDYDLYFTVASGEKELKKTTAGVKALSEVYFRGEKQANPYAYGFIPEVTVKGDGSAAVVKHYSMGRATWELARVMPDNRTAYYGDDGTNVGLFMYVADAEKDLSAGTLYAAKWTQTSADNGGAADITWIKLGHATDAEVKALIDKGITFDDIFESKAPPAPVEEKTAEAAAAPAAAPAGEAPKAEAATDATAPDHAAEGFTRIRAGHGGDEWLKLKPGMEQAAAFLEPRRYAAMLGATTEFNKMEGVAADDRKKNLYVAMSYIEKGMTKDETGPRDDIQVAKLKAGAVYELPMAGGQKDQNGEAINSDWVGNKMAVPAALLGVDIEADALGNVADPTKIANPDNLFFSPKMRTLFVGEDSGTHVNNAVWAWNVDTGALASILWQPSGAEATGLQVVDDMNGHAYIMANNQHQGEWIESMPEEVSKRLEELARTSFGSNDKGTAKFMLEANIGYLGGLPGL</sequence>
<dbReference type="AlphaFoldDB" id="A0A099FEZ0"/>
<feature type="compositionally biased region" description="Low complexity" evidence="1">
    <location>
        <begin position="368"/>
        <end position="393"/>
    </location>
</feature>
<evidence type="ECO:0008006" key="5">
    <source>
        <dbReference type="Google" id="ProtNLM"/>
    </source>
</evidence>
<proteinExistence type="predicted"/>
<dbReference type="PANTHER" id="PTHR35399">
    <property type="entry name" value="SLR8030 PROTEIN"/>
    <property type="match status" value="1"/>
</dbReference>
<gene>
    <name evidence="3" type="ORF">IC63_04410</name>
</gene>